<dbReference type="AlphaFoldDB" id="A0A0A9X749"/>
<proteinExistence type="predicted"/>
<sequence>MTGGKNYTCSPYTILDQNNVCVCDFNFCVIPEAPNSRAKKTHEATKVVPDCCDTYILVSVLNCPQDSVPNADGTECICDKTRCPIPQCALGDVVHVIHAGVDKAGMCCDSLECVPESGPSCAPYHVRVDGQCVCAPETCLVPFCPPPMVPVVVDPVPSSPDDCCPRYTCIDERPRCPEDSYLVETECVCFTCQPNVCQDGVQVVVTRKGTNTPDSCCDVYHCEGSNTSCPIGSQLVDGNCVCDATTCPMPQCD</sequence>
<accession>A0A0A9X749</accession>
<reference evidence="1" key="2">
    <citation type="submission" date="2014-07" db="EMBL/GenBank/DDBJ databases">
        <authorList>
            <person name="Hull J."/>
        </authorList>
    </citation>
    <scope>NUCLEOTIDE SEQUENCE</scope>
</reference>
<organism evidence="1">
    <name type="scientific">Lygus hesperus</name>
    <name type="common">Western plant bug</name>
    <dbReference type="NCBI Taxonomy" id="30085"/>
    <lineage>
        <taxon>Eukaryota</taxon>
        <taxon>Metazoa</taxon>
        <taxon>Ecdysozoa</taxon>
        <taxon>Arthropoda</taxon>
        <taxon>Hexapoda</taxon>
        <taxon>Insecta</taxon>
        <taxon>Pterygota</taxon>
        <taxon>Neoptera</taxon>
        <taxon>Paraneoptera</taxon>
        <taxon>Hemiptera</taxon>
        <taxon>Heteroptera</taxon>
        <taxon>Panheteroptera</taxon>
        <taxon>Cimicomorpha</taxon>
        <taxon>Miridae</taxon>
        <taxon>Mirini</taxon>
        <taxon>Lygus</taxon>
    </lineage>
</organism>
<evidence type="ECO:0000313" key="1">
    <source>
        <dbReference type="EMBL" id="JAG15471.1"/>
    </source>
</evidence>
<dbReference type="EMBL" id="GBHO01028133">
    <property type="protein sequence ID" value="JAG15471.1"/>
    <property type="molecule type" value="Transcribed_RNA"/>
</dbReference>
<reference evidence="1" key="1">
    <citation type="journal article" date="2014" name="PLoS ONE">
        <title>Transcriptome-Based Identification of ABC Transporters in the Western Tarnished Plant Bug Lygus hesperus.</title>
        <authorList>
            <person name="Hull J.J."/>
            <person name="Chaney K."/>
            <person name="Geib S.M."/>
            <person name="Fabrick J.A."/>
            <person name="Brent C.S."/>
            <person name="Walsh D."/>
            <person name="Lavine L.C."/>
        </authorList>
    </citation>
    <scope>NUCLEOTIDE SEQUENCE</scope>
</reference>
<name>A0A0A9X749_LYGHE</name>
<feature type="non-terminal residue" evidence="1">
    <location>
        <position position="253"/>
    </location>
</feature>
<protein>
    <submittedName>
        <fullName evidence="1">Cysteine-rich motor neuron 1 protein</fullName>
    </submittedName>
</protein>
<gene>
    <name evidence="1" type="primary">Crim1_7</name>
    <name evidence="1" type="ORF">CM83_100352</name>
</gene>